<feature type="transmembrane region" description="Helical" evidence="1">
    <location>
        <begin position="94"/>
        <end position="116"/>
    </location>
</feature>
<evidence type="ECO:0000313" key="3">
    <source>
        <dbReference type="Proteomes" id="UP000056905"/>
    </source>
</evidence>
<evidence type="ECO:0000313" key="2">
    <source>
        <dbReference type="EMBL" id="ALL13096.1"/>
    </source>
</evidence>
<keyword evidence="1" id="KW-1133">Transmembrane helix</keyword>
<sequence length="122" mass="12872">MTASACWVVLGLVHLLPALALLRPSMVSSLYGVEAGSGAALLLQHRAALFLVVLIICIWAALRPEVRQLASVAVAVSMISFLWLYAAAGQPPSLRQIAIVDLVALPFLVAAGWFALRPLVGS</sequence>
<keyword evidence="3" id="KW-1185">Reference proteome</keyword>
<evidence type="ECO:0008006" key="4">
    <source>
        <dbReference type="Google" id="ProtNLM"/>
    </source>
</evidence>
<name>A0A0P0NZA7_9CAUL</name>
<accession>A0A0P0NZA7</accession>
<organism evidence="2 3">
    <name type="scientific">Caulobacter henricii</name>
    <dbReference type="NCBI Taxonomy" id="69395"/>
    <lineage>
        <taxon>Bacteria</taxon>
        <taxon>Pseudomonadati</taxon>
        <taxon>Pseudomonadota</taxon>
        <taxon>Alphaproteobacteria</taxon>
        <taxon>Caulobacterales</taxon>
        <taxon>Caulobacteraceae</taxon>
        <taxon>Caulobacter</taxon>
    </lineage>
</organism>
<gene>
    <name evidence="2" type="ORF">AQ619_06880</name>
</gene>
<keyword evidence="1" id="KW-0812">Transmembrane</keyword>
<dbReference type="EMBL" id="CP013002">
    <property type="protein sequence ID" value="ALL13096.1"/>
    <property type="molecule type" value="Genomic_DNA"/>
</dbReference>
<dbReference type="RefSeq" id="WP_062145764.1">
    <property type="nucleotide sequence ID" value="NZ_CP013002.1"/>
</dbReference>
<feature type="transmembrane region" description="Helical" evidence="1">
    <location>
        <begin position="69"/>
        <end position="88"/>
    </location>
</feature>
<reference evidence="2 3" key="1">
    <citation type="submission" date="2015-10" db="EMBL/GenBank/DDBJ databases">
        <title>Conservation of the essential genome among Caulobacter and Brevundimonas species.</title>
        <authorList>
            <person name="Scott D."/>
            <person name="Ely B."/>
        </authorList>
    </citation>
    <scope>NUCLEOTIDE SEQUENCE [LARGE SCALE GENOMIC DNA]</scope>
    <source>
        <strain evidence="2 3">CB4</strain>
    </source>
</reference>
<evidence type="ECO:0000256" key="1">
    <source>
        <dbReference type="SAM" id="Phobius"/>
    </source>
</evidence>
<dbReference type="AlphaFoldDB" id="A0A0P0NZA7"/>
<feature type="transmembrane region" description="Helical" evidence="1">
    <location>
        <begin position="44"/>
        <end position="62"/>
    </location>
</feature>
<dbReference type="STRING" id="69395.AQ619_06880"/>
<dbReference type="Proteomes" id="UP000056905">
    <property type="component" value="Chromosome"/>
</dbReference>
<proteinExistence type="predicted"/>
<keyword evidence="1" id="KW-0472">Membrane</keyword>
<dbReference type="OrthoDB" id="7391202at2"/>
<dbReference type="KEGG" id="chq:AQ619_06880"/>
<protein>
    <recommendedName>
        <fullName evidence="4">Phosphopantetheine adenylyltransferase</fullName>
    </recommendedName>
</protein>